<evidence type="ECO:0000313" key="3">
    <source>
        <dbReference type="EMBL" id="CAH2087739.1"/>
    </source>
</evidence>
<keyword evidence="4" id="KW-1185">Reference proteome</keyword>
<dbReference type="PANTHER" id="PTHR33395">
    <property type="entry name" value="TRANSCRIPTASE, PUTATIVE-RELATED-RELATED"/>
    <property type="match status" value="1"/>
</dbReference>
<dbReference type="Pfam" id="PF14529">
    <property type="entry name" value="Exo_endo_phos_2"/>
    <property type="match status" value="1"/>
</dbReference>
<dbReference type="InterPro" id="IPR005135">
    <property type="entry name" value="Endo/exonuclease/phosphatase"/>
</dbReference>
<dbReference type="InterPro" id="IPR043502">
    <property type="entry name" value="DNA/RNA_pol_sf"/>
</dbReference>
<dbReference type="GO" id="GO:0007508">
    <property type="term" value="P:larval heart development"/>
    <property type="evidence" value="ECO:0007669"/>
    <property type="project" value="TreeGrafter"/>
</dbReference>
<dbReference type="GO" id="GO:0071897">
    <property type="term" value="P:DNA biosynthetic process"/>
    <property type="evidence" value="ECO:0007669"/>
    <property type="project" value="UniProtKB-ARBA"/>
</dbReference>
<feature type="domain" description="Reverse transcriptase" evidence="1">
    <location>
        <begin position="490"/>
        <end position="593"/>
    </location>
</feature>
<accession>A0AAU9TJF9</accession>
<protein>
    <recommendedName>
        <fullName evidence="5">Reverse transcriptase domain-containing protein</fullName>
    </recommendedName>
</protein>
<dbReference type="InterPro" id="IPR000477">
    <property type="entry name" value="RT_dom"/>
</dbReference>
<dbReference type="GO" id="GO:0003824">
    <property type="term" value="F:catalytic activity"/>
    <property type="evidence" value="ECO:0007669"/>
    <property type="project" value="InterPro"/>
</dbReference>
<dbReference type="Gene3D" id="3.60.10.10">
    <property type="entry name" value="Endonuclease/exonuclease/phosphatase"/>
    <property type="match status" value="1"/>
</dbReference>
<dbReference type="SUPFAM" id="SSF56672">
    <property type="entry name" value="DNA/RNA polymerases"/>
    <property type="match status" value="1"/>
</dbReference>
<name>A0AAU9TJF9_EUPED</name>
<evidence type="ECO:0008006" key="5">
    <source>
        <dbReference type="Google" id="ProtNLM"/>
    </source>
</evidence>
<gene>
    <name evidence="3" type="ORF">EEDITHA_LOCUS3969</name>
</gene>
<evidence type="ECO:0000259" key="2">
    <source>
        <dbReference type="Pfam" id="PF14529"/>
    </source>
</evidence>
<organism evidence="3 4">
    <name type="scientific">Euphydryas editha</name>
    <name type="common">Edith's checkerspot</name>
    <dbReference type="NCBI Taxonomy" id="104508"/>
    <lineage>
        <taxon>Eukaryota</taxon>
        <taxon>Metazoa</taxon>
        <taxon>Ecdysozoa</taxon>
        <taxon>Arthropoda</taxon>
        <taxon>Hexapoda</taxon>
        <taxon>Insecta</taxon>
        <taxon>Pterygota</taxon>
        <taxon>Neoptera</taxon>
        <taxon>Endopterygota</taxon>
        <taxon>Lepidoptera</taxon>
        <taxon>Glossata</taxon>
        <taxon>Ditrysia</taxon>
        <taxon>Papilionoidea</taxon>
        <taxon>Nymphalidae</taxon>
        <taxon>Nymphalinae</taxon>
        <taxon>Euphydryas</taxon>
    </lineage>
</organism>
<dbReference type="EMBL" id="CAKOGL010000006">
    <property type="protein sequence ID" value="CAH2087739.1"/>
    <property type="molecule type" value="Genomic_DNA"/>
</dbReference>
<dbReference type="Proteomes" id="UP001153954">
    <property type="component" value="Unassembled WGS sequence"/>
</dbReference>
<dbReference type="GO" id="GO:0031012">
    <property type="term" value="C:extracellular matrix"/>
    <property type="evidence" value="ECO:0007669"/>
    <property type="project" value="TreeGrafter"/>
</dbReference>
<dbReference type="PANTHER" id="PTHR33395:SF22">
    <property type="entry name" value="REVERSE TRANSCRIPTASE DOMAIN-CONTAINING PROTEIN"/>
    <property type="match status" value="1"/>
</dbReference>
<sequence>MIVFTETWLNSSISDNELFDDRYSIYRRDRESSGFHNKKMGGGVLIAVSKRFKSYRLCERESDCEDLWVRVELGVINETVSYLNICGVYIPPPVKKHVLEHFIANANNNLEKFAGETLILGDFNLSSINWNKTNSLALKPETSNSQLNSSLIDFMALNNLNQYNSCLNNKNRLLDLIMSSVNFSSINICADPLSVIDPLHPPIEFCVTLDRYSNLQFNGEPRFLFHKADYTKIIADLCSISWENEFLRCVNVDEMLEQFYMLLRSVITKHVPKSNPCRGKKYPIWFSAALIKTIKEKFKYRTKHRKYCNPRDLLCFELLRDRCAKLHNLNYKTYLRRLESSLVSNPKLIWSFLKHKRGGSSGCPARVSSDTELATTGSDICDLFASQFSSIYNTEKISISDEISVPPVYSYILNISVTKDQVFRVLKRLDPTKGAGSDGIPSIFVTKCASALALPLSLIINKSLSSGVFPTAWKEALVVPLYKTGDRCSVKNYRPISILSVFAKVFEKLLCPTLSWHLKQIIAPEQHGFIRARSTATNLVSFVGDLAEGVDHGQSFDAIYTDFSKAFDRVNHELLLHKLASLGIAGIFLNWCSTKSQEYSHYLSKCCQVANKKKYLPKVPPEARHVTLHLALSDIETWYADVVH</sequence>
<feature type="domain" description="Endonuclease/exonuclease/phosphatase" evidence="2">
    <location>
        <begin position="84"/>
        <end position="185"/>
    </location>
</feature>
<dbReference type="InterPro" id="IPR036691">
    <property type="entry name" value="Endo/exonu/phosph_ase_sf"/>
</dbReference>
<dbReference type="GO" id="GO:0061343">
    <property type="term" value="P:cell adhesion involved in heart morphogenesis"/>
    <property type="evidence" value="ECO:0007669"/>
    <property type="project" value="TreeGrafter"/>
</dbReference>
<comment type="caution">
    <text evidence="3">The sequence shown here is derived from an EMBL/GenBank/DDBJ whole genome shotgun (WGS) entry which is preliminary data.</text>
</comment>
<proteinExistence type="predicted"/>
<reference evidence="3" key="1">
    <citation type="submission" date="2022-03" db="EMBL/GenBank/DDBJ databases">
        <authorList>
            <person name="Tunstrom K."/>
        </authorList>
    </citation>
    <scope>NUCLEOTIDE SEQUENCE</scope>
</reference>
<dbReference type="SUPFAM" id="SSF56219">
    <property type="entry name" value="DNase I-like"/>
    <property type="match status" value="1"/>
</dbReference>
<dbReference type="Pfam" id="PF00078">
    <property type="entry name" value="RVT_1"/>
    <property type="match status" value="1"/>
</dbReference>
<dbReference type="AlphaFoldDB" id="A0AAU9TJF9"/>
<dbReference type="CDD" id="cd01650">
    <property type="entry name" value="RT_nLTR_like"/>
    <property type="match status" value="1"/>
</dbReference>
<evidence type="ECO:0000313" key="4">
    <source>
        <dbReference type="Proteomes" id="UP001153954"/>
    </source>
</evidence>
<evidence type="ECO:0000259" key="1">
    <source>
        <dbReference type="Pfam" id="PF00078"/>
    </source>
</evidence>